<dbReference type="RefSeq" id="WP_173080379.1">
    <property type="nucleotide sequence ID" value="NZ_BLTE01000001.1"/>
</dbReference>
<organism evidence="3 4">
    <name type="scientific">Fundidesulfovibrio magnetotacticus</name>
    <dbReference type="NCBI Taxonomy" id="2730080"/>
    <lineage>
        <taxon>Bacteria</taxon>
        <taxon>Pseudomonadati</taxon>
        <taxon>Thermodesulfobacteriota</taxon>
        <taxon>Desulfovibrionia</taxon>
        <taxon>Desulfovibrionales</taxon>
        <taxon>Desulfovibrionaceae</taxon>
        <taxon>Fundidesulfovibrio</taxon>
    </lineage>
</organism>
<sequence length="152" mass="15787">MSDKALKPARKPPATAWKPGQSGNPKGRAQGSRNRATLAAQALIDGQADALMAKALEMALAGDAPVLKAMLDRLCPPRKDSPVTLAGLPKIEGAADLPKVTSTILEAVARGDITPSEGQALTGLVEGHRKALEAADFEKRLSTLEGQMGGTR</sequence>
<dbReference type="AlphaFoldDB" id="A0A6V8LVR9"/>
<evidence type="ECO:0000313" key="4">
    <source>
        <dbReference type="Proteomes" id="UP000494245"/>
    </source>
</evidence>
<comment type="caution">
    <text evidence="3">The sequence shown here is derived from an EMBL/GenBank/DDBJ whole genome shotgun (WGS) entry which is preliminary data.</text>
</comment>
<feature type="domain" description="DUF5681" evidence="2">
    <location>
        <begin position="14"/>
        <end position="77"/>
    </location>
</feature>
<keyword evidence="4" id="KW-1185">Reference proteome</keyword>
<evidence type="ECO:0000259" key="2">
    <source>
        <dbReference type="Pfam" id="PF18932"/>
    </source>
</evidence>
<proteinExistence type="predicted"/>
<protein>
    <recommendedName>
        <fullName evidence="2">DUF5681 domain-containing protein</fullName>
    </recommendedName>
</protein>
<accession>A0A6V8LVR9</accession>
<evidence type="ECO:0000256" key="1">
    <source>
        <dbReference type="SAM" id="MobiDB-lite"/>
    </source>
</evidence>
<reference evidence="3 4" key="2">
    <citation type="submission" date="2020-05" db="EMBL/GenBank/DDBJ databases">
        <title>Draft genome sequence of Desulfovibrio sp. strainFSS-1.</title>
        <authorList>
            <person name="Shimoshige H."/>
            <person name="Kobayashi H."/>
            <person name="Maekawa T."/>
        </authorList>
    </citation>
    <scope>NUCLEOTIDE SEQUENCE [LARGE SCALE GENOMIC DNA]</scope>
    <source>
        <strain evidence="3 4">SIID29052-01</strain>
    </source>
</reference>
<name>A0A6V8LVR9_9BACT</name>
<reference evidence="3 4" key="1">
    <citation type="submission" date="2020-04" db="EMBL/GenBank/DDBJ databases">
        <authorList>
            <consortium name="Desulfovibrio sp. FSS-1 genome sequencing consortium"/>
            <person name="Shimoshige H."/>
            <person name="Kobayashi H."/>
            <person name="Maekawa T."/>
        </authorList>
    </citation>
    <scope>NUCLEOTIDE SEQUENCE [LARGE SCALE GENOMIC DNA]</scope>
    <source>
        <strain evidence="3 4">SIID29052-01</strain>
    </source>
</reference>
<dbReference type="Pfam" id="PF18932">
    <property type="entry name" value="DUF5681"/>
    <property type="match status" value="1"/>
</dbReference>
<dbReference type="InterPro" id="IPR043736">
    <property type="entry name" value="DUF5681"/>
</dbReference>
<feature type="region of interest" description="Disordered" evidence="1">
    <location>
        <begin position="1"/>
        <end position="35"/>
    </location>
</feature>
<dbReference type="EMBL" id="BLTE01000001">
    <property type="protein sequence ID" value="GFK92345.1"/>
    <property type="molecule type" value="Genomic_DNA"/>
</dbReference>
<evidence type="ECO:0000313" key="3">
    <source>
        <dbReference type="EMBL" id="GFK92345.1"/>
    </source>
</evidence>
<gene>
    <name evidence="3" type="ORF">NNJEOMEG_00169</name>
</gene>
<dbReference type="Proteomes" id="UP000494245">
    <property type="component" value="Unassembled WGS sequence"/>
</dbReference>